<comment type="caution">
    <text evidence="1">The sequence shown here is derived from an EMBL/GenBank/DDBJ whole genome shotgun (WGS) entry which is preliminary data.</text>
</comment>
<reference evidence="1" key="2">
    <citation type="submission" date="2023-05" db="EMBL/GenBank/DDBJ databases">
        <authorList>
            <consortium name="Lawrence Berkeley National Laboratory"/>
            <person name="Steindorff A."/>
            <person name="Hensen N."/>
            <person name="Bonometti L."/>
            <person name="Westerberg I."/>
            <person name="Brannstrom I.O."/>
            <person name="Guillou S."/>
            <person name="Cros-Aarteil S."/>
            <person name="Calhoun S."/>
            <person name="Haridas S."/>
            <person name="Kuo A."/>
            <person name="Mondo S."/>
            <person name="Pangilinan J."/>
            <person name="Riley R."/>
            <person name="Labutti K."/>
            <person name="Andreopoulos B."/>
            <person name="Lipzen A."/>
            <person name="Chen C."/>
            <person name="Yanf M."/>
            <person name="Daum C."/>
            <person name="Ng V."/>
            <person name="Clum A."/>
            <person name="Ohm R."/>
            <person name="Martin F."/>
            <person name="Silar P."/>
            <person name="Natvig D."/>
            <person name="Lalanne C."/>
            <person name="Gautier V."/>
            <person name="Ament-Velasquez S.L."/>
            <person name="Kruys A."/>
            <person name="Hutchinson M.I."/>
            <person name="Powell A.J."/>
            <person name="Barry K."/>
            <person name="Miller A.N."/>
            <person name="Grigoriev I.V."/>
            <person name="Debuchy R."/>
            <person name="Gladieux P."/>
            <person name="Thoren M.H."/>
            <person name="Johannesson H."/>
        </authorList>
    </citation>
    <scope>NUCLEOTIDE SEQUENCE</scope>
    <source>
        <strain evidence="1">PSN293</strain>
    </source>
</reference>
<proteinExistence type="predicted"/>
<accession>A0AAN6Y5B8</accession>
<evidence type="ECO:0000313" key="2">
    <source>
        <dbReference type="Proteomes" id="UP001301769"/>
    </source>
</evidence>
<gene>
    <name evidence="1" type="ORF">QBC37DRAFT_401210</name>
</gene>
<organism evidence="1 2">
    <name type="scientific">Rhypophila decipiens</name>
    <dbReference type="NCBI Taxonomy" id="261697"/>
    <lineage>
        <taxon>Eukaryota</taxon>
        <taxon>Fungi</taxon>
        <taxon>Dikarya</taxon>
        <taxon>Ascomycota</taxon>
        <taxon>Pezizomycotina</taxon>
        <taxon>Sordariomycetes</taxon>
        <taxon>Sordariomycetidae</taxon>
        <taxon>Sordariales</taxon>
        <taxon>Naviculisporaceae</taxon>
        <taxon>Rhypophila</taxon>
    </lineage>
</organism>
<keyword evidence="2" id="KW-1185">Reference proteome</keyword>
<protein>
    <submittedName>
        <fullName evidence="1">Uncharacterized protein</fullName>
    </submittedName>
</protein>
<dbReference type="AlphaFoldDB" id="A0AAN6Y5B8"/>
<reference evidence="1" key="1">
    <citation type="journal article" date="2023" name="Mol. Phylogenet. Evol.">
        <title>Genome-scale phylogeny and comparative genomics of the fungal order Sordariales.</title>
        <authorList>
            <person name="Hensen N."/>
            <person name="Bonometti L."/>
            <person name="Westerberg I."/>
            <person name="Brannstrom I.O."/>
            <person name="Guillou S."/>
            <person name="Cros-Aarteil S."/>
            <person name="Calhoun S."/>
            <person name="Haridas S."/>
            <person name="Kuo A."/>
            <person name="Mondo S."/>
            <person name="Pangilinan J."/>
            <person name="Riley R."/>
            <person name="LaButti K."/>
            <person name="Andreopoulos B."/>
            <person name="Lipzen A."/>
            <person name="Chen C."/>
            <person name="Yan M."/>
            <person name="Daum C."/>
            <person name="Ng V."/>
            <person name="Clum A."/>
            <person name="Steindorff A."/>
            <person name="Ohm R.A."/>
            <person name="Martin F."/>
            <person name="Silar P."/>
            <person name="Natvig D.O."/>
            <person name="Lalanne C."/>
            <person name="Gautier V."/>
            <person name="Ament-Velasquez S.L."/>
            <person name="Kruys A."/>
            <person name="Hutchinson M.I."/>
            <person name="Powell A.J."/>
            <person name="Barry K."/>
            <person name="Miller A.N."/>
            <person name="Grigoriev I.V."/>
            <person name="Debuchy R."/>
            <person name="Gladieux P."/>
            <person name="Hiltunen Thoren M."/>
            <person name="Johannesson H."/>
        </authorList>
    </citation>
    <scope>NUCLEOTIDE SEQUENCE</scope>
    <source>
        <strain evidence="1">PSN293</strain>
    </source>
</reference>
<dbReference type="EMBL" id="MU858121">
    <property type="protein sequence ID" value="KAK4212774.1"/>
    <property type="molecule type" value="Genomic_DNA"/>
</dbReference>
<name>A0AAN6Y5B8_9PEZI</name>
<sequence>MYRQASTSSQLLLFYLPDMNQISVIFEDAIFLVDLGAATREFRWPNNSPPPPSNLKSLEVEKIHERHLGHLLSVTPSLRSLTWTRPYYVGKLSETGGSSAVYPAIFSLDDIMSSLTLVRDTLTELRLRAVDRTGPCRWGARRPDVRSLSLARFADSATSLSLAQFENLRILEIPNVFIMGNIQYESADSFLQRPILQTNLPPRLEELTLTGKLAPIFISHCEFDSRQEIPYLDQILSWLEDPEFSNSCHLRKLGYYSNWTDEELREESAEVHLRKRHILMDITLKAGIDFVFEYPPPSQDMEALGEI</sequence>
<dbReference type="Proteomes" id="UP001301769">
    <property type="component" value="Unassembled WGS sequence"/>
</dbReference>
<evidence type="ECO:0000313" key="1">
    <source>
        <dbReference type="EMBL" id="KAK4212774.1"/>
    </source>
</evidence>